<protein>
    <submittedName>
        <fullName evidence="1">Uncharacterized protein</fullName>
    </submittedName>
</protein>
<proteinExistence type="predicted"/>
<dbReference type="OrthoDB" id="2721428at2"/>
<keyword evidence="2" id="KW-1185">Reference proteome</keyword>
<dbReference type="Proteomes" id="UP000028868">
    <property type="component" value="Unassembled WGS sequence"/>
</dbReference>
<sequence length="93" mass="11263">MTKNEFEQFLSDSFREGISFRELRLSEKELTHLKTHFPSAVIRRTSEVHDAYRKSWYEVCLHPSKGKPESLDSIREENYRLKRELESLKKRIY</sequence>
<accession>A0A059NVH6</accession>
<evidence type="ECO:0000313" key="2">
    <source>
        <dbReference type="Proteomes" id="UP000028868"/>
    </source>
</evidence>
<gene>
    <name evidence="1" type="ORF">BN983_01565</name>
</gene>
<reference evidence="1 2" key="2">
    <citation type="submission" date="2014-05" db="EMBL/GenBank/DDBJ databases">
        <title>Draft genome sequence of Halobacillus karajensis HK-03.</title>
        <authorList>
            <person name="Khelaifia S."/>
            <person name="Croce O."/>
            <person name="Lagier J.C."/>
            <person name="Raoult D."/>
        </authorList>
    </citation>
    <scope>NUCLEOTIDE SEQUENCE [LARGE SCALE GENOMIC DNA]</scope>
    <source>
        <strain evidence="1 2">HD-03</strain>
    </source>
</reference>
<dbReference type="EMBL" id="CCDI010000001">
    <property type="protein sequence ID" value="CDQ23339.1"/>
    <property type="molecule type" value="Genomic_DNA"/>
</dbReference>
<reference evidence="2" key="1">
    <citation type="submission" date="2014-03" db="EMBL/GenBank/DDBJ databases">
        <authorList>
            <person name="Urmite Genomes U."/>
        </authorList>
    </citation>
    <scope>NUCLEOTIDE SEQUENCE [LARGE SCALE GENOMIC DNA]</scope>
    <source>
        <strain evidence="2">HD-03</strain>
    </source>
</reference>
<comment type="caution">
    <text evidence="1">The sequence shown here is derived from an EMBL/GenBank/DDBJ whole genome shotgun (WGS) entry which is preliminary data.</text>
</comment>
<name>A0A059NVH6_9BACI</name>
<dbReference type="AlphaFoldDB" id="A0A059NVH6"/>
<evidence type="ECO:0000313" key="1">
    <source>
        <dbReference type="EMBL" id="CDQ23339.1"/>
    </source>
</evidence>
<dbReference type="RefSeq" id="WP_035507058.1">
    <property type="nucleotide sequence ID" value="NZ_CCDH010000001.1"/>
</dbReference>
<organism evidence="1 2">
    <name type="scientific">Halobacillus karajensis</name>
    <dbReference type="NCBI Taxonomy" id="195088"/>
    <lineage>
        <taxon>Bacteria</taxon>
        <taxon>Bacillati</taxon>
        <taxon>Bacillota</taxon>
        <taxon>Bacilli</taxon>
        <taxon>Bacillales</taxon>
        <taxon>Bacillaceae</taxon>
        <taxon>Halobacillus</taxon>
    </lineage>
</organism>